<dbReference type="PROSITE" id="PS50887">
    <property type="entry name" value="GGDEF"/>
    <property type="match status" value="1"/>
</dbReference>
<comment type="catalytic activity">
    <reaction evidence="4">
        <text>2 GTP = 3',3'-c-di-GMP + 2 diphosphate</text>
        <dbReference type="Rhea" id="RHEA:24898"/>
        <dbReference type="ChEBI" id="CHEBI:33019"/>
        <dbReference type="ChEBI" id="CHEBI:37565"/>
        <dbReference type="ChEBI" id="CHEBI:58805"/>
        <dbReference type="EC" id="2.7.7.65"/>
    </reaction>
</comment>
<protein>
    <recommendedName>
        <fullName evidence="3">diguanylate cyclase</fullName>
        <ecNumber evidence="3">2.7.7.65</ecNumber>
    </recommendedName>
</protein>
<keyword evidence="7" id="KW-1185">Reference proteome</keyword>
<dbReference type="RefSeq" id="WP_108104577.1">
    <property type="nucleotide sequence ID" value="NZ_QASN01000002.1"/>
</dbReference>
<evidence type="ECO:0000256" key="4">
    <source>
        <dbReference type="ARBA" id="ARBA00034247"/>
    </source>
</evidence>
<dbReference type="InterPro" id="IPR043128">
    <property type="entry name" value="Rev_trsase/Diguanyl_cyclase"/>
</dbReference>
<dbReference type="GO" id="GO:0043709">
    <property type="term" value="P:cell adhesion involved in single-species biofilm formation"/>
    <property type="evidence" value="ECO:0007669"/>
    <property type="project" value="TreeGrafter"/>
</dbReference>
<gene>
    <name evidence="6" type="ORF">DBO85_01505</name>
</gene>
<dbReference type="AlphaFoldDB" id="A0A2T5PF33"/>
<comment type="caution">
    <text evidence="6">The sequence shown here is derived from an EMBL/GenBank/DDBJ whole genome shotgun (WGS) entry which is preliminary data.</text>
</comment>
<dbReference type="GO" id="GO:0052621">
    <property type="term" value="F:diguanylate cyclase activity"/>
    <property type="evidence" value="ECO:0007669"/>
    <property type="project" value="UniProtKB-EC"/>
</dbReference>
<evidence type="ECO:0000256" key="3">
    <source>
        <dbReference type="ARBA" id="ARBA00012528"/>
    </source>
</evidence>
<accession>A0A2T5PF33</accession>
<dbReference type="NCBIfam" id="TIGR00254">
    <property type="entry name" value="GGDEF"/>
    <property type="match status" value="1"/>
</dbReference>
<dbReference type="Proteomes" id="UP000244064">
    <property type="component" value="Unassembled WGS sequence"/>
</dbReference>
<feature type="domain" description="GGDEF" evidence="5">
    <location>
        <begin position="438"/>
        <end position="576"/>
    </location>
</feature>
<proteinExistence type="predicted"/>
<dbReference type="Gene3D" id="3.30.70.270">
    <property type="match status" value="1"/>
</dbReference>
<evidence type="ECO:0000259" key="5">
    <source>
        <dbReference type="PROSITE" id="PS50887"/>
    </source>
</evidence>
<dbReference type="CDD" id="cd01949">
    <property type="entry name" value="GGDEF"/>
    <property type="match status" value="1"/>
</dbReference>
<evidence type="ECO:0000256" key="1">
    <source>
        <dbReference type="ARBA" id="ARBA00001946"/>
    </source>
</evidence>
<dbReference type="SUPFAM" id="SSF55073">
    <property type="entry name" value="Nucleotide cyclase"/>
    <property type="match status" value="1"/>
</dbReference>
<dbReference type="Pfam" id="PF00990">
    <property type="entry name" value="GGDEF"/>
    <property type="match status" value="1"/>
</dbReference>
<comment type="subcellular location">
    <subcellularLocation>
        <location evidence="2">Cell inner membrane</location>
    </subcellularLocation>
</comment>
<dbReference type="GO" id="GO:1902201">
    <property type="term" value="P:negative regulation of bacterial-type flagellum-dependent cell motility"/>
    <property type="evidence" value="ECO:0007669"/>
    <property type="project" value="TreeGrafter"/>
</dbReference>
<dbReference type="InterPro" id="IPR000160">
    <property type="entry name" value="GGDEF_dom"/>
</dbReference>
<reference evidence="6 7" key="1">
    <citation type="submission" date="2018-04" db="EMBL/GenBank/DDBJ databases">
        <title>Pseudomonas sp. nov., isolated from mangrove soil.</title>
        <authorList>
            <person name="Chen C."/>
        </authorList>
    </citation>
    <scope>NUCLEOTIDE SEQUENCE [LARGE SCALE GENOMIC DNA]</scope>
    <source>
        <strain evidence="6 7">TC-11</strain>
    </source>
</reference>
<dbReference type="InterPro" id="IPR029787">
    <property type="entry name" value="Nucleotide_cyclase"/>
</dbReference>
<dbReference type="SMART" id="SM00267">
    <property type="entry name" value="GGDEF"/>
    <property type="match status" value="1"/>
</dbReference>
<dbReference type="PANTHER" id="PTHR45138:SF9">
    <property type="entry name" value="DIGUANYLATE CYCLASE DGCM-RELATED"/>
    <property type="match status" value="1"/>
</dbReference>
<comment type="cofactor">
    <cofactor evidence="1">
        <name>Mg(2+)</name>
        <dbReference type="ChEBI" id="CHEBI:18420"/>
    </cofactor>
</comment>
<dbReference type="EMBL" id="QASN01000002">
    <property type="protein sequence ID" value="PTU76343.1"/>
    <property type="molecule type" value="Genomic_DNA"/>
</dbReference>
<evidence type="ECO:0000313" key="6">
    <source>
        <dbReference type="EMBL" id="PTU76343.1"/>
    </source>
</evidence>
<dbReference type="SUPFAM" id="SSF55781">
    <property type="entry name" value="GAF domain-like"/>
    <property type="match status" value="1"/>
</dbReference>
<dbReference type="PANTHER" id="PTHR45138">
    <property type="entry name" value="REGULATORY COMPONENTS OF SENSORY TRANSDUCTION SYSTEM"/>
    <property type="match status" value="1"/>
</dbReference>
<evidence type="ECO:0000313" key="7">
    <source>
        <dbReference type="Proteomes" id="UP000244064"/>
    </source>
</evidence>
<dbReference type="GO" id="GO:0005886">
    <property type="term" value="C:plasma membrane"/>
    <property type="evidence" value="ECO:0007669"/>
    <property type="project" value="UniProtKB-SubCell"/>
</dbReference>
<dbReference type="EC" id="2.7.7.65" evidence="3"/>
<dbReference type="OrthoDB" id="9812260at2"/>
<dbReference type="InterPro" id="IPR050469">
    <property type="entry name" value="Diguanylate_Cyclase"/>
</dbReference>
<evidence type="ECO:0000256" key="2">
    <source>
        <dbReference type="ARBA" id="ARBA00004533"/>
    </source>
</evidence>
<sequence>MIRSERFRPLRRRLLRRLFWLALCCGGLAICGQTWLVYQQETERFEAGVEEIGRTHLPLLAVGLWDLEVEALQQQVEQIAARKEVASVVLQSSTGLLISSAAAEQETGDVDAVLPIRNARSPDELLGELRIHADDSQLDRTILLAAGQKIVEVALFTGLISLLIGYSLHRELHVPLKRIAAYVARLSPQKPAAPPQLRRRRRDWFDEMDLVTRGFETLHEGLLRHGAERDAAMQALAAERDLLDSRVAQRTQVLQRISGYQAILSRTLLRCVHLRADAFAPALQQALEELCEFLGARACAMAERDEKRQWRWRLVRGSLWRAGEPLELPNEQPGWSLLDCEAGQALVFVRYDDAGGGQLFVLGGEPRAGDADEQRYLQMVAEMLFSLLDRWQSAEALEQTQAELERLSLSDPLTGLGNRRHFEQVREQECRRAVRHGQPLSVLMLDVDYFKAYNDQYGHGAGDDCLVRIADCIRHLFQRAGELPVRLGGEEFAVILPAYDSDLAQAAAERVRSAVLALQCPHAGAPLGQLSVSLGVAAWTPADEQPLDFEALLERADRALYQAKAGGRNRVCVSPLR</sequence>
<dbReference type="FunFam" id="3.30.70.270:FF:000001">
    <property type="entry name" value="Diguanylate cyclase domain protein"/>
    <property type="match status" value="1"/>
</dbReference>
<name>A0A2T5PF33_9PSED</name>
<organism evidence="6 7">
    <name type="scientific">Pseudomonas mangrovi</name>
    <dbReference type="NCBI Taxonomy" id="2161748"/>
    <lineage>
        <taxon>Bacteria</taxon>
        <taxon>Pseudomonadati</taxon>
        <taxon>Pseudomonadota</taxon>
        <taxon>Gammaproteobacteria</taxon>
        <taxon>Pseudomonadales</taxon>
        <taxon>Pseudomonadaceae</taxon>
        <taxon>Pseudomonas</taxon>
    </lineage>
</organism>